<keyword evidence="1 5" id="KW-0808">Transferase</keyword>
<comment type="catalytic activity">
    <reaction evidence="3">
        <text>N-terminal L-alanyl-[ribosomal protein bS18] + acetyl-CoA = N-terminal N(alpha)-acetyl-L-alanyl-[ribosomal protein bS18] + CoA + H(+)</text>
        <dbReference type="Rhea" id="RHEA:43756"/>
        <dbReference type="Rhea" id="RHEA-COMP:10676"/>
        <dbReference type="Rhea" id="RHEA-COMP:10677"/>
        <dbReference type="ChEBI" id="CHEBI:15378"/>
        <dbReference type="ChEBI" id="CHEBI:57287"/>
        <dbReference type="ChEBI" id="CHEBI:57288"/>
        <dbReference type="ChEBI" id="CHEBI:64718"/>
        <dbReference type="ChEBI" id="CHEBI:83683"/>
        <dbReference type="EC" id="2.3.1.266"/>
    </reaction>
</comment>
<dbReference type="GO" id="GO:0008999">
    <property type="term" value="F:protein-N-terminal-alanine acetyltransferase activity"/>
    <property type="evidence" value="ECO:0007669"/>
    <property type="project" value="UniProtKB-EC"/>
</dbReference>
<dbReference type="NCBIfam" id="TIGR01575">
    <property type="entry name" value="rimI"/>
    <property type="match status" value="1"/>
</dbReference>
<sequence>MTPADLARLHAAAFSKPRPWSEAEFAEQIARADTFLISEDTGFVLGRVVLDEAELLTIAVRTDARRNGAGGRLVAAFLAEAARRGAATAFLEVAADNEAAIALYRSTGFGESGIRKGYYSCSAGGRTDALVMFRAIG</sequence>
<reference evidence="5 6" key="1">
    <citation type="submission" date="2022-10" db="EMBL/GenBank/DDBJ databases">
        <title>Defluviimonas sp. nov., isolated from ocean surface water.</title>
        <authorList>
            <person name="He W."/>
            <person name="Wang L."/>
            <person name="Zhang D.-F."/>
        </authorList>
    </citation>
    <scope>NUCLEOTIDE SEQUENCE [LARGE SCALE GENOMIC DNA]</scope>
    <source>
        <strain evidence="5 6">WL0002</strain>
    </source>
</reference>
<proteinExistence type="inferred from homology"/>
<evidence type="ECO:0000256" key="3">
    <source>
        <dbReference type="RuleBase" id="RU363094"/>
    </source>
</evidence>
<dbReference type="PROSITE" id="PS51186">
    <property type="entry name" value="GNAT"/>
    <property type="match status" value="1"/>
</dbReference>
<gene>
    <name evidence="5" type="primary">rimI</name>
    <name evidence="5" type="ORF">OEW28_16060</name>
</gene>
<comment type="similarity">
    <text evidence="3">Belongs to the acetyltransferase family. RimI subfamily.</text>
</comment>
<protein>
    <recommendedName>
        <fullName evidence="3">[Ribosomal protein bS18]-alanine N-acetyltransferase</fullName>
        <ecNumber evidence="3">2.3.1.266</ecNumber>
    </recommendedName>
</protein>
<evidence type="ECO:0000256" key="2">
    <source>
        <dbReference type="ARBA" id="ARBA00023315"/>
    </source>
</evidence>
<keyword evidence="3" id="KW-0963">Cytoplasm</keyword>
<dbReference type="InterPro" id="IPR000182">
    <property type="entry name" value="GNAT_dom"/>
</dbReference>
<name>A0ABT2ZGG6_9RHOB</name>
<feature type="domain" description="N-acetyltransferase" evidence="4">
    <location>
        <begin position="1"/>
        <end position="137"/>
    </location>
</feature>
<dbReference type="Pfam" id="PF00583">
    <property type="entry name" value="Acetyltransf_1"/>
    <property type="match status" value="1"/>
</dbReference>
<dbReference type="InterPro" id="IPR050832">
    <property type="entry name" value="Bact_Acetyltransf"/>
</dbReference>
<dbReference type="InterPro" id="IPR006464">
    <property type="entry name" value="AcTrfase_RimI/Ard1"/>
</dbReference>
<dbReference type="GO" id="GO:0005840">
    <property type="term" value="C:ribosome"/>
    <property type="evidence" value="ECO:0007669"/>
    <property type="project" value="UniProtKB-KW"/>
</dbReference>
<dbReference type="EMBL" id="JAOWKY010000005">
    <property type="protein sequence ID" value="MCV2870145.1"/>
    <property type="molecule type" value="Genomic_DNA"/>
</dbReference>
<dbReference type="PANTHER" id="PTHR43877">
    <property type="entry name" value="AMINOALKYLPHOSPHONATE N-ACETYLTRANSFERASE-RELATED-RELATED"/>
    <property type="match status" value="1"/>
</dbReference>
<comment type="caution">
    <text evidence="5">The sequence shown here is derived from an EMBL/GenBank/DDBJ whole genome shotgun (WGS) entry which is preliminary data.</text>
</comment>
<keyword evidence="5" id="KW-0687">Ribonucleoprotein</keyword>
<keyword evidence="2 5" id="KW-0012">Acyltransferase</keyword>
<evidence type="ECO:0000313" key="5">
    <source>
        <dbReference type="EMBL" id="MCV2870145.1"/>
    </source>
</evidence>
<comment type="subcellular location">
    <subcellularLocation>
        <location evidence="3">Cytoplasm</location>
    </subcellularLocation>
</comment>
<dbReference type="SUPFAM" id="SSF55729">
    <property type="entry name" value="Acyl-CoA N-acyltransferases (Nat)"/>
    <property type="match status" value="1"/>
</dbReference>
<evidence type="ECO:0000256" key="1">
    <source>
        <dbReference type="ARBA" id="ARBA00022679"/>
    </source>
</evidence>
<organism evidence="5 6">
    <name type="scientific">Albidovulum marisflavi</name>
    <dbReference type="NCBI Taxonomy" id="2984159"/>
    <lineage>
        <taxon>Bacteria</taxon>
        <taxon>Pseudomonadati</taxon>
        <taxon>Pseudomonadota</taxon>
        <taxon>Alphaproteobacteria</taxon>
        <taxon>Rhodobacterales</taxon>
        <taxon>Paracoccaceae</taxon>
        <taxon>Albidovulum</taxon>
    </lineage>
</organism>
<keyword evidence="6" id="KW-1185">Reference proteome</keyword>
<dbReference type="EC" id="2.3.1.266" evidence="3"/>
<evidence type="ECO:0000313" key="6">
    <source>
        <dbReference type="Proteomes" id="UP001652542"/>
    </source>
</evidence>
<accession>A0ABT2ZGG6</accession>
<comment type="function">
    <text evidence="3">Acetylates the N-terminal alanine of ribosomal protein bS18.</text>
</comment>
<dbReference type="RefSeq" id="WP_263735823.1">
    <property type="nucleotide sequence ID" value="NZ_JAOWKY010000005.1"/>
</dbReference>
<keyword evidence="5" id="KW-0689">Ribosomal protein</keyword>
<dbReference type="Proteomes" id="UP001652542">
    <property type="component" value="Unassembled WGS sequence"/>
</dbReference>
<dbReference type="Gene3D" id="3.40.630.30">
    <property type="match status" value="1"/>
</dbReference>
<dbReference type="CDD" id="cd04301">
    <property type="entry name" value="NAT_SF"/>
    <property type="match status" value="1"/>
</dbReference>
<dbReference type="InterPro" id="IPR016181">
    <property type="entry name" value="Acyl_CoA_acyltransferase"/>
</dbReference>
<evidence type="ECO:0000259" key="4">
    <source>
        <dbReference type="PROSITE" id="PS51186"/>
    </source>
</evidence>